<feature type="region of interest" description="Disordered" evidence="2">
    <location>
        <begin position="860"/>
        <end position="899"/>
    </location>
</feature>
<dbReference type="OrthoDB" id="304622at2759"/>
<reference evidence="4" key="2">
    <citation type="submission" date="2019-06" db="EMBL/GenBank/DDBJ databases">
        <title>Genomics analysis of Aphanomyces spp. identifies a new class of oomycete effector associated with host adaptation.</title>
        <authorList>
            <person name="Gaulin E."/>
        </authorList>
    </citation>
    <scope>NUCLEOTIDE SEQUENCE</scope>
    <source>
        <strain evidence="4">CBS 578.67</strain>
    </source>
</reference>
<dbReference type="PANTHER" id="PTHR21534">
    <property type="entry name" value="KATANIN-INTERACTING PROTEIN"/>
    <property type="match status" value="1"/>
</dbReference>
<dbReference type="InterPro" id="IPR027859">
    <property type="entry name" value="KATNIP_dom"/>
</dbReference>
<evidence type="ECO:0000256" key="1">
    <source>
        <dbReference type="SAM" id="Coils"/>
    </source>
</evidence>
<accession>A0A485L0A1</accession>
<keyword evidence="1" id="KW-0175">Coiled coil</keyword>
<feature type="domain" description="KATNIP" evidence="3">
    <location>
        <begin position="532"/>
        <end position="672"/>
    </location>
</feature>
<dbReference type="InterPro" id="IPR026704">
    <property type="entry name" value="KATNIP"/>
</dbReference>
<dbReference type="Proteomes" id="UP000332933">
    <property type="component" value="Unassembled WGS sequence"/>
</dbReference>
<evidence type="ECO:0000313" key="5">
    <source>
        <dbReference type="EMBL" id="VFT90748.1"/>
    </source>
</evidence>
<dbReference type="EMBL" id="CAADRA010005514">
    <property type="protein sequence ID" value="VFT90748.1"/>
    <property type="molecule type" value="Genomic_DNA"/>
</dbReference>
<evidence type="ECO:0000313" key="6">
    <source>
        <dbReference type="Proteomes" id="UP000332933"/>
    </source>
</evidence>
<dbReference type="Pfam" id="PF14652">
    <property type="entry name" value="DUF4457"/>
    <property type="match status" value="3"/>
</dbReference>
<feature type="compositionally biased region" description="Low complexity" evidence="2">
    <location>
        <begin position="242"/>
        <end position="258"/>
    </location>
</feature>
<feature type="domain" description="KATNIP" evidence="3">
    <location>
        <begin position="1179"/>
        <end position="1492"/>
    </location>
</feature>
<feature type="coiled-coil region" evidence="1">
    <location>
        <begin position="347"/>
        <end position="395"/>
    </location>
</feature>
<proteinExistence type="predicted"/>
<evidence type="ECO:0000259" key="3">
    <source>
        <dbReference type="Pfam" id="PF14652"/>
    </source>
</evidence>
<feature type="compositionally biased region" description="Acidic residues" evidence="2">
    <location>
        <begin position="192"/>
        <end position="230"/>
    </location>
</feature>
<sequence>MSGGDPYRKERKFHKQGSVPGMHHETKGAALDAPAVERQQEFIRMLEEQNRLKKKLKEQNKSDKDTQDKEKEAGFTTHINGEHAHRKNKHARPPAMAKPRAKSAGPTNLHSRSSGGGPRPTAAVAAAPPPGDIKADAKREMQSKSTGALPLHDGSGNNRPKKKWTKPQGILAAERDGRMVFKEPTPTAATDMAEDKDGDCDGDENDDEDGDDGNGESYLDESFEEFDDDVSASPSPAKETAPDSSAPLLPSPALAKAEPLPHPVITPPAAGCVNMPLGNTTEDLNALIQGLSRDKQRDLVGLLQTFTQTNKETSEINALRPSIHDPSTRLTTAQLTNNQREWEADVARQLAREREESQRMIAEAEARRAEMLRKFEAEEKELERLMAMRRQETLNKLREAAAVPMNPSPPIEVVPPPSTTTSIRTIPTDTMTTPSQVASVTPPQAVGATTATASILPTQSTSPEKPGPPPLALPSTIVAPPPITSMSFEMLPPAAPTVTSSVVRSLALSGGLPPESSKAPPTATGPTFDLRLKLLSSWGQTRVIGLTQVRHLQYQPMGYTLDKICVYDMDGNELDVAPESIKLFSGQVDAKPIPKSNSMVRDLARLFNGMAHTTDDKDMWLGRPMDTHPLQIAFAVTVAPSKLCVWNYNGVCILDKLHTAACVRDMEVFLDNHCKWTGSLPETFGSDDENTCTWISVASTMRKKPPVAKDEKTTPPPLPVVDTTAPGSAHAGPIWLTQSTSTKNLRSDGSIKVLDRSVSLNLEATTQAPASDVKMKILDLSATATTDPLEAKPLTSRRGRPLEGSREWLGEAKPIAHHTTSAAPPPLPSLESSWDTLEHFKRTNRSRLDLKPAPAASDVKGIAVTSTPRGGGGGVTLDKSKPPQYPTTAAPSRDKSTCDATRAPTIVEAPKLVIPTLPRGRKLVVECLSTWGDPYYIGLNGIDVFDDCGQRVTFSSPQSQVTAVPASINVLPEYAAEKDPRVATNLVDGINYTCDDLHMWLAPFTPNQVHAVTLMLNATTTLSMVRLWNYNKSRAHSFRGVKTARLLLDNNVIFQGEIRQAPGFLAAVDQCCEVILFTTNEALLSMIEQVDADPTIDHTVQVVHDIQTIPRPTTAEELDHRRPKTTTAPQPPQPQRPLPAAGPPTNEECRAPAPPTNQQADTTLRCDMQGVRARTIKFIFQSTWGDRHYVGLTGLSLWVLRPGQHVVSYPLLLNQLDASPRDLHTLGYAGDPRTLDKLIDGTNNTVDDTHMWLVPFEGAKADLTIHLGPTDEIVYGVDVWNYNKSAEDTFRGVKQVHILVDGAPLVTCVFRKAPGHVLFDFKQTVVFDDIVRFRPPPVVPAVYKTHLLRQDYEPPLQPSGFVLKFVLWSTWGDPYYVGLNGFELYDALGKRLPPPTLVAASPAGLADVNVKHDVRVVDNLFNGQNNTWDASEAWLAPLASSLGNVVYAVYDSLISLSLIKVYNYSKTPDRGAREIEIYVDDLKVYMGSLRQAPSAPGITRTGKTQQSVEFGQPILFTLNPAQVEAEKRKVLFCGSEDQDVLCINEGQVIIESKAMHRAPDPGAEGVIVDLEKRPMTAMRRK</sequence>
<gene>
    <name evidence="5" type="primary">Aste57867_13918</name>
    <name evidence="4" type="ORF">As57867_013867</name>
    <name evidence="5" type="ORF">ASTE57867_13918</name>
</gene>
<evidence type="ECO:0000256" key="2">
    <source>
        <dbReference type="SAM" id="MobiDB-lite"/>
    </source>
</evidence>
<reference evidence="5 6" key="1">
    <citation type="submission" date="2019-03" db="EMBL/GenBank/DDBJ databases">
        <authorList>
            <person name="Gaulin E."/>
            <person name="Dumas B."/>
        </authorList>
    </citation>
    <scope>NUCLEOTIDE SEQUENCE [LARGE SCALE GENOMIC DNA]</scope>
    <source>
        <strain evidence="5">CBS 568.67</strain>
    </source>
</reference>
<feature type="compositionally biased region" description="Low complexity" evidence="2">
    <location>
        <begin position="93"/>
        <end position="104"/>
    </location>
</feature>
<keyword evidence="6" id="KW-1185">Reference proteome</keyword>
<feature type="region of interest" description="Disordered" evidence="2">
    <location>
        <begin position="1"/>
        <end position="36"/>
    </location>
</feature>
<feature type="region of interest" description="Disordered" evidence="2">
    <location>
        <begin position="1106"/>
        <end position="1160"/>
    </location>
</feature>
<evidence type="ECO:0000313" key="4">
    <source>
        <dbReference type="EMBL" id="KAF0695250.1"/>
    </source>
</evidence>
<feature type="compositionally biased region" description="Basic and acidic residues" evidence="2">
    <location>
        <begin position="53"/>
        <end position="73"/>
    </location>
</feature>
<dbReference type="EMBL" id="VJMH01005493">
    <property type="protein sequence ID" value="KAF0695250.1"/>
    <property type="molecule type" value="Genomic_DNA"/>
</dbReference>
<dbReference type="CDD" id="cd22265">
    <property type="entry name" value="UDM1_RNF168"/>
    <property type="match status" value="1"/>
</dbReference>
<feature type="compositionally biased region" description="Pro residues" evidence="2">
    <location>
        <begin position="1129"/>
        <end position="1142"/>
    </location>
</feature>
<feature type="compositionally biased region" description="Basic and acidic residues" evidence="2">
    <location>
        <begin position="133"/>
        <end position="142"/>
    </location>
</feature>
<organism evidence="5 6">
    <name type="scientific">Aphanomyces stellatus</name>
    <dbReference type="NCBI Taxonomy" id="120398"/>
    <lineage>
        <taxon>Eukaryota</taxon>
        <taxon>Sar</taxon>
        <taxon>Stramenopiles</taxon>
        <taxon>Oomycota</taxon>
        <taxon>Saprolegniomycetes</taxon>
        <taxon>Saprolegniales</taxon>
        <taxon>Verrucalvaceae</taxon>
        <taxon>Aphanomyces</taxon>
    </lineage>
</organism>
<name>A0A485L0A1_9STRA</name>
<dbReference type="PANTHER" id="PTHR21534:SF0">
    <property type="entry name" value="KATANIN-INTERACTING PROTEIN"/>
    <property type="match status" value="1"/>
</dbReference>
<feature type="domain" description="KATNIP" evidence="3">
    <location>
        <begin position="913"/>
        <end position="1061"/>
    </location>
</feature>
<protein>
    <submittedName>
        <fullName evidence="5">Aste57867_13918 protein</fullName>
    </submittedName>
</protein>
<feature type="region of interest" description="Disordered" evidence="2">
    <location>
        <begin position="53"/>
        <end position="261"/>
    </location>
</feature>